<dbReference type="Gene3D" id="4.10.240.10">
    <property type="entry name" value="Zn(2)-C6 fungal-type DNA-binding domain"/>
    <property type="match status" value="1"/>
</dbReference>
<dbReference type="GO" id="GO:0006012">
    <property type="term" value="P:galactose metabolic process"/>
    <property type="evidence" value="ECO:0007669"/>
    <property type="project" value="UniProtKB-KW"/>
</dbReference>
<dbReference type="PANTHER" id="PTHR47424:SF3">
    <property type="entry name" value="REGULATORY PROTEIN GAL4"/>
    <property type="match status" value="1"/>
</dbReference>
<keyword evidence="3" id="KW-0862">Zinc</keyword>
<dbReference type="SMART" id="SM00066">
    <property type="entry name" value="GAL4"/>
    <property type="match status" value="1"/>
</dbReference>
<keyword evidence="9" id="KW-0539">Nucleus</keyword>
<keyword evidence="5" id="KW-0238">DNA-binding</keyword>
<dbReference type="InterPro" id="IPR005600">
    <property type="entry name" value="Gal4_dimer_dom"/>
</dbReference>
<gene>
    <name evidence="13" type="primary">Piso0_002007</name>
    <name evidence="13" type="ORF">GNLVRS01_PISO0J02671g</name>
</gene>
<keyword evidence="10" id="KW-0119">Carbohydrate metabolism</keyword>
<evidence type="ECO:0000256" key="3">
    <source>
        <dbReference type="ARBA" id="ARBA00022833"/>
    </source>
</evidence>
<feature type="compositionally biased region" description="Low complexity" evidence="11">
    <location>
        <begin position="256"/>
        <end position="269"/>
    </location>
</feature>
<accession>G8YBF8</accession>
<dbReference type="InParanoid" id="G8YBF8"/>
<proteinExistence type="predicted"/>
<dbReference type="SUPFAM" id="SSF57701">
    <property type="entry name" value="Zn2/Cys6 DNA-binding domain"/>
    <property type="match status" value="1"/>
</dbReference>
<protein>
    <submittedName>
        <fullName evidence="13">Piso0_002007 protein</fullName>
    </submittedName>
</protein>
<evidence type="ECO:0000313" key="14">
    <source>
        <dbReference type="Proteomes" id="UP000005222"/>
    </source>
</evidence>
<keyword evidence="7" id="KW-0010">Activator</keyword>
<dbReference type="Pfam" id="PF00172">
    <property type="entry name" value="Zn_clus"/>
    <property type="match status" value="1"/>
</dbReference>
<reference evidence="13 14" key="1">
    <citation type="journal article" date="2012" name="G3 (Bethesda)">
        <title>Pichia sorbitophila, an interspecies yeast hybrid reveals early steps of genome resolution following polyploidization.</title>
        <authorList>
            <person name="Leh Louis V."/>
            <person name="Despons L."/>
            <person name="Friedrich A."/>
            <person name="Martin T."/>
            <person name="Durrens P."/>
            <person name="Casaregola S."/>
            <person name="Neuveglise C."/>
            <person name="Fairhead C."/>
            <person name="Marck C."/>
            <person name="Cruz J.A."/>
            <person name="Straub M.L."/>
            <person name="Kugler V."/>
            <person name="Sacerdot C."/>
            <person name="Uzunov Z."/>
            <person name="Thierry A."/>
            <person name="Weiss S."/>
            <person name="Bleykasten C."/>
            <person name="De Montigny J."/>
            <person name="Jacques N."/>
            <person name="Jung P."/>
            <person name="Lemaire M."/>
            <person name="Mallet S."/>
            <person name="Morel G."/>
            <person name="Richard G.F."/>
            <person name="Sarkar A."/>
            <person name="Savel G."/>
            <person name="Schacherer J."/>
            <person name="Seret M.L."/>
            <person name="Talla E."/>
            <person name="Samson G."/>
            <person name="Jubin C."/>
            <person name="Poulain J."/>
            <person name="Vacherie B."/>
            <person name="Barbe V."/>
            <person name="Pelletier E."/>
            <person name="Sherman D.J."/>
            <person name="Westhof E."/>
            <person name="Weissenbach J."/>
            <person name="Baret P.V."/>
            <person name="Wincker P."/>
            <person name="Gaillardin C."/>
            <person name="Dujon B."/>
            <person name="Souciet J.L."/>
        </authorList>
    </citation>
    <scope>NUCLEOTIDE SEQUENCE [LARGE SCALE GENOMIC DNA]</scope>
    <source>
        <strain evidence="14">ATCC MYA-4447 / BCRC 22081 / CBS 7064 / NBRC 10061 / NRRL Y-12695</strain>
    </source>
</reference>
<feature type="compositionally biased region" description="Basic and acidic residues" evidence="11">
    <location>
        <begin position="286"/>
        <end position="295"/>
    </location>
</feature>
<dbReference type="GO" id="GO:0000981">
    <property type="term" value="F:DNA-binding transcription factor activity, RNA polymerase II-specific"/>
    <property type="evidence" value="ECO:0007669"/>
    <property type="project" value="InterPro"/>
</dbReference>
<name>G8YBF8_PICSO</name>
<sequence>MKITTNSNHDCSIEQACDSCRKRKLKCSKEYPKCSKCIQHNWECSYSPRTVRSPLTRAHLTEVEAKVRGLENIVSFLLARDLSSNQIDGLLRQERYKEVLSPHRRALQSACNENSEIFGSPTSTPMSRTTSHNRTDDKLESKDLSLSSSQSSKSSLGQSVTPAVFTLSPNSRDGEHVDDSQIKQEIIDDFVLNNIPTNYREASSLSFINPSFIKNTSREVDPLQGPVSPQNREAGSSSSSAPMSRYSGRRLVSQRPSTSPTSIASPSSLLSLNSYNDNFYDDEVTREDLSQEEKRRRNYPSADVKINDNSEDFDFLVPNSGSTMPPPNYDLLFDDMMNESSVMNS</sequence>
<evidence type="ECO:0000256" key="2">
    <source>
        <dbReference type="ARBA" id="ARBA00022723"/>
    </source>
</evidence>
<dbReference type="Pfam" id="PF03902">
    <property type="entry name" value="Gal4_dimer"/>
    <property type="match status" value="1"/>
</dbReference>
<dbReference type="PROSITE" id="PS50048">
    <property type="entry name" value="ZN2_CY6_FUNGAL_2"/>
    <property type="match status" value="1"/>
</dbReference>
<keyword evidence="2" id="KW-0479">Metal-binding</keyword>
<feature type="compositionally biased region" description="Low complexity" evidence="11">
    <location>
        <begin position="144"/>
        <end position="156"/>
    </location>
</feature>
<feature type="domain" description="Zn(2)-C6 fungal-type" evidence="12">
    <location>
        <begin position="16"/>
        <end position="46"/>
    </location>
</feature>
<evidence type="ECO:0000256" key="4">
    <source>
        <dbReference type="ARBA" id="ARBA00023015"/>
    </source>
</evidence>
<dbReference type="GO" id="GO:0000435">
    <property type="term" value="P:positive regulation of transcription from RNA polymerase II promoter by galactose"/>
    <property type="evidence" value="ECO:0007669"/>
    <property type="project" value="TreeGrafter"/>
</dbReference>
<dbReference type="HOGENOM" id="CLU_063730_0_0_1"/>
<dbReference type="AlphaFoldDB" id="G8YBF8"/>
<evidence type="ECO:0000259" key="12">
    <source>
        <dbReference type="PROSITE" id="PS50048"/>
    </source>
</evidence>
<feature type="compositionally biased region" description="Low complexity" evidence="11">
    <location>
        <begin position="120"/>
        <end position="130"/>
    </location>
</feature>
<dbReference type="GO" id="GO:0008270">
    <property type="term" value="F:zinc ion binding"/>
    <property type="evidence" value="ECO:0007669"/>
    <property type="project" value="InterPro"/>
</dbReference>
<keyword evidence="4" id="KW-0805">Transcription regulation</keyword>
<evidence type="ECO:0000256" key="6">
    <source>
        <dbReference type="ARBA" id="ARBA00023144"/>
    </source>
</evidence>
<dbReference type="eggNOG" id="ENOG502SST6">
    <property type="taxonomic scope" value="Eukaryota"/>
</dbReference>
<evidence type="ECO:0000256" key="7">
    <source>
        <dbReference type="ARBA" id="ARBA00023159"/>
    </source>
</evidence>
<evidence type="ECO:0000256" key="9">
    <source>
        <dbReference type="ARBA" id="ARBA00023242"/>
    </source>
</evidence>
<dbReference type="Gene3D" id="1.20.5.170">
    <property type="match status" value="1"/>
</dbReference>
<keyword evidence="8" id="KW-0804">Transcription</keyword>
<keyword evidence="6" id="KW-0299">Galactose metabolism</keyword>
<feature type="compositionally biased region" description="Basic and acidic residues" evidence="11">
    <location>
        <begin position="133"/>
        <end position="143"/>
    </location>
</feature>
<keyword evidence="14" id="KW-1185">Reference proteome</keyword>
<evidence type="ECO:0000256" key="10">
    <source>
        <dbReference type="ARBA" id="ARBA00023277"/>
    </source>
</evidence>
<feature type="region of interest" description="Disordered" evidence="11">
    <location>
        <begin position="218"/>
        <end position="269"/>
    </location>
</feature>
<evidence type="ECO:0000256" key="11">
    <source>
        <dbReference type="SAM" id="MobiDB-lite"/>
    </source>
</evidence>
<evidence type="ECO:0000256" key="1">
    <source>
        <dbReference type="ARBA" id="ARBA00004123"/>
    </source>
</evidence>
<feature type="compositionally biased region" description="Low complexity" evidence="11">
    <location>
        <begin position="236"/>
        <end position="246"/>
    </location>
</feature>
<dbReference type="GO" id="GO:0005634">
    <property type="term" value="C:nucleus"/>
    <property type="evidence" value="ECO:0007669"/>
    <property type="project" value="UniProtKB-SubCell"/>
</dbReference>
<dbReference type="Proteomes" id="UP000005222">
    <property type="component" value="Chromosome J"/>
</dbReference>
<feature type="region of interest" description="Disordered" evidence="11">
    <location>
        <begin position="111"/>
        <end position="179"/>
    </location>
</feature>
<feature type="region of interest" description="Disordered" evidence="11">
    <location>
        <begin position="285"/>
        <end position="306"/>
    </location>
</feature>
<dbReference type="OrthoDB" id="3364175at2759"/>
<dbReference type="InterPro" id="IPR001138">
    <property type="entry name" value="Zn2Cys6_DnaBD"/>
</dbReference>
<dbReference type="GO" id="GO:0000978">
    <property type="term" value="F:RNA polymerase II cis-regulatory region sequence-specific DNA binding"/>
    <property type="evidence" value="ECO:0007669"/>
    <property type="project" value="TreeGrafter"/>
</dbReference>
<dbReference type="FunFam" id="4.10.240.10:FF:000009">
    <property type="entry name" value="C6 transcription factor (Gal4)"/>
    <property type="match status" value="1"/>
</dbReference>
<feature type="compositionally biased region" description="Polar residues" evidence="11">
    <location>
        <begin position="157"/>
        <end position="171"/>
    </location>
</feature>
<evidence type="ECO:0000313" key="13">
    <source>
        <dbReference type="EMBL" id="CCE82289.1"/>
    </source>
</evidence>
<dbReference type="STRING" id="559304.G8YBF8"/>
<dbReference type="CDD" id="cd00067">
    <property type="entry name" value="GAL4"/>
    <property type="match status" value="1"/>
</dbReference>
<organism evidence="13 14">
    <name type="scientific">Pichia sorbitophila (strain ATCC MYA-4447 / BCRC 22081 / CBS 7064 / NBRC 10061 / NRRL Y-12695)</name>
    <name type="common">Hybrid yeast</name>
    <dbReference type="NCBI Taxonomy" id="559304"/>
    <lineage>
        <taxon>Eukaryota</taxon>
        <taxon>Fungi</taxon>
        <taxon>Dikarya</taxon>
        <taxon>Ascomycota</taxon>
        <taxon>Saccharomycotina</taxon>
        <taxon>Pichiomycetes</taxon>
        <taxon>Debaryomycetaceae</taxon>
        <taxon>Millerozyma</taxon>
    </lineage>
</organism>
<evidence type="ECO:0000256" key="8">
    <source>
        <dbReference type="ARBA" id="ARBA00023163"/>
    </source>
</evidence>
<dbReference type="InterPro" id="IPR036864">
    <property type="entry name" value="Zn2-C6_fun-type_DNA-bd_sf"/>
</dbReference>
<dbReference type="EMBL" id="FO082050">
    <property type="protein sequence ID" value="CCE82289.1"/>
    <property type="molecule type" value="Genomic_DNA"/>
</dbReference>
<evidence type="ECO:0000256" key="5">
    <source>
        <dbReference type="ARBA" id="ARBA00023125"/>
    </source>
</evidence>
<comment type="subcellular location">
    <subcellularLocation>
        <location evidence="1">Nucleus</location>
    </subcellularLocation>
</comment>
<dbReference type="PROSITE" id="PS00463">
    <property type="entry name" value="ZN2_CY6_FUNGAL_1"/>
    <property type="match status" value="1"/>
</dbReference>
<dbReference type="PANTHER" id="PTHR47424">
    <property type="entry name" value="REGULATORY PROTEIN GAL4"/>
    <property type="match status" value="1"/>
</dbReference>
<dbReference type="InterPro" id="IPR051127">
    <property type="entry name" value="Fungal_SecMet_Regulators"/>
</dbReference>